<organism>
    <name type="scientific">Branchiostoma floridae</name>
    <name type="common">Florida lancelet</name>
    <name type="synonym">Amphioxus</name>
    <dbReference type="NCBI Taxonomy" id="7739"/>
    <lineage>
        <taxon>Eukaryota</taxon>
        <taxon>Metazoa</taxon>
        <taxon>Chordata</taxon>
        <taxon>Cephalochordata</taxon>
        <taxon>Leptocardii</taxon>
        <taxon>Amphioxiformes</taxon>
        <taxon>Branchiostomatidae</taxon>
        <taxon>Branchiostoma</taxon>
    </lineage>
</organism>
<dbReference type="Pfam" id="PF13855">
    <property type="entry name" value="LRR_8"/>
    <property type="match status" value="1"/>
</dbReference>
<keyword evidence="4" id="KW-0812">Transmembrane</keyword>
<keyword evidence="3" id="KW-0677">Repeat</keyword>
<evidence type="ECO:0000256" key="5">
    <source>
        <dbReference type="SAM" id="SignalP"/>
    </source>
</evidence>
<dbReference type="InterPro" id="IPR032675">
    <property type="entry name" value="LRR_dom_sf"/>
</dbReference>
<evidence type="ECO:0000256" key="4">
    <source>
        <dbReference type="SAM" id="Phobius"/>
    </source>
</evidence>
<proteinExistence type="predicted"/>
<dbReference type="PANTHER" id="PTHR24369:SF210">
    <property type="entry name" value="CHAOPTIN-RELATED"/>
    <property type="match status" value="1"/>
</dbReference>
<reference evidence="7" key="1">
    <citation type="journal article" date="2008" name="Nature">
        <title>The amphioxus genome and the evolution of the chordate karyotype.</title>
        <authorList>
            <consortium name="US DOE Joint Genome Institute (JGI-PGF)"/>
            <person name="Putnam N.H."/>
            <person name="Butts T."/>
            <person name="Ferrier D.E.K."/>
            <person name="Furlong R.F."/>
            <person name="Hellsten U."/>
            <person name="Kawashima T."/>
            <person name="Robinson-Rechavi M."/>
            <person name="Shoguchi E."/>
            <person name="Terry A."/>
            <person name="Yu J.-K."/>
            <person name="Benito-Gutierrez E.L."/>
            <person name="Dubchak I."/>
            <person name="Garcia-Fernandez J."/>
            <person name="Gibson-Brown J.J."/>
            <person name="Grigoriev I.V."/>
            <person name="Horton A.C."/>
            <person name="de Jong P.J."/>
            <person name="Jurka J."/>
            <person name="Kapitonov V.V."/>
            <person name="Kohara Y."/>
            <person name="Kuroki Y."/>
            <person name="Lindquist E."/>
            <person name="Lucas S."/>
            <person name="Osoegawa K."/>
            <person name="Pennacchio L.A."/>
            <person name="Salamov A.A."/>
            <person name="Satou Y."/>
            <person name="Sauka-Spengler T."/>
            <person name="Schmutz J."/>
            <person name="Shin-I T."/>
            <person name="Toyoda A."/>
            <person name="Bronner-Fraser M."/>
            <person name="Fujiyama A."/>
            <person name="Holland L.Z."/>
            <person name="Holland P.W.H."/>
            <person name="Satoh N."/>
            <person name="Rokhsar D.S."/>
        </authorList>
    </citation>
    <scope>NUCLEOTIDE SEQUENCE [LARGE SCALE GENOMIC DNA]</scope>
    <source>
        <strain evidence="7">S238N-H82</strain>
        <tissue evidence="7">Testes</tissue>
    </source>
</reference>
<dbReference type="AlphaFoldDB" id="C3Z8J4"/>
<keyword evidence="4" id="KW-1133">Transmembrane helix</keyword>
<feature type="domain" description="LRRCT" evidence="6">
    <location>
        <begin position="160"/>
        <end position="237"/>
    </location>
</feature>
<dbReference type="SUPFAM" id="SSF52058">
    <property type="entry name" value="L domain-like"/>
    <property type="match status" value="1"/>
</dbReference>
<dbReference type="InParanoid" id="C3Z8J4"/>
<dbReference type="InterPro" id="IPR001611">
    <property type="entry name" value="Leu-rich_rpt"/>
</dbReference>
<gene>
    <name evidence="7" type="ORF">BRAFLDRAFT_90198</name>
</gene>
<feature type="chain" id="PRO_5002934459" description="LRRCT domain-containing protein" evidence="5">
    <location>
        <begin position="21"/>
        <end position="376"/>
    </location>
</feature>
<dbReference type="Gene3D" id="3.80.10.10">
    <property type="entry name" value="Ribonuclease Inhibitor"/>
    <property type="match status" value="1"/>
</dbReference>
<keyword evidence="2 5" id="KW-0732">Signal</keyword>
<sequence>MDKFLFASLLLLVTAKSGICKTYECEVLSVYNYYVNMHCEGRNITSFITSPYARYVLQFHLQNNQIQTIEHFPQMGSLQLLNLSRNAITNVSWESLGNMPSLLQLDLSFNRLTYVDLSHRGSLILFKVSHNSLETFSEENLGIVPTELTLSTYRPYIEGNPLRCDCRIVWLQKLAQASEKCQVGGSGKGGTGGTCKLVQGHPLYLSLIKDQTAGFVCNSPEHVNGEPLSKVDLSACNLELYVTTDIIHSRLQATNMEALTARTTANIANTLSFFSNESLTPAMDVHDGLDAADKVKPWYNVSLPTLLKVMGSVGAALVVVPVVVVLKRKLCRVRRSGDASPPPALIPMPHIQNSLYYGSASGGKDEEIHDYEAIDD</sequence>
<dbReference type="SMART" id="SM00082">
    <property type="entry name" value="LRRCT"/>
    <property type="match status" value="1"/>
</dbReference>
<protein>
    <recommendedName>
        <fullName evidence="6">LRRCT domain-containing protein</fullName>
    </recommendedName>
</protein>
<accession>C3Z8J4</accession>
<dbReference type="eggNOG" id="KOG0619">
    <property type="taxonomic scope" value="Eukaryota"/>
</dbReference>
<evidence type="ECO:0000256" key="2">
    <source>
        <dbReference type="ARBA" id="ARBA00022729"/>
    </source>
</evidence>
<evidence type="ECO:0000256" key="1">
    <source>
        <dbReference type="ARBA" id="ARBA00022614"/>
    </source>
</evidence>
<name>C3Z8J4_BRAFL</name>
<keyword evidence="1" id="KW-0433">Leucine-rich repeat</keyword>
<evidence type="ECO:0000256" key="3">
    <source>
        <dbReference type="ARBA" id="ARBA00022737"/>
    </source>
</evidence>
<dbReference type="EMBL" id="GG666594">
    <property type="protein sequence ID" value="EEN51099.1"/>
    <property type="molecule type" value="Genomic_DNA"/>
</dbReference>
<feature type="transmembrane region" description="Helical" evidence="4">
    <location>
        <begin position="306"/>
        <end position="326"/>
    </location>
</feature>
<dbReference type="InterPro" id="IPR000483">
    <property type="entry name" value="Cys-rich_flank_reg_C"/>
</dbReference>
<feature type="signal peptide" evidence="5">
    <location>
        <begin position="1"/>
        <end position="20"/>
    </location>
</feature>
<keyword evidence="4" id="KW-0472">Membrane</keyword>
<dbReference type="PANTHER" id="PTHR24369">
    <property type="entry name" value="ANTIGEN BSP, PUTATIVE-RELATED"/>
    <property type="match status" value="1"/>
</dbReference>
<dbReference type="InterPro" id="IPR050541">
    <property type="entry name" value="LRR_TM_domain-containing"/>
</dbReference>
<evidence type="ECO:0000313" key="7">
    <source>
        <dbReference type="EMBL" id="EEN51099.1"/>
    </source>
</evidence>
<evidence type="ECO:0000259" key="6">
    <source>
        <dbReference type="SMART" id="SM00082"/>
    </source>
</evidence>